<gene>
    <name evidence="7" type="ORF">P799_05630</name>
</gene>
<feature type="transmembrane region" description="Helical" evidence="6">
    <location>
        <begin position="200"/>
        <end position="219"/>
    </location>
</feature>
<name>W7S635_LYSSH</name>
<dbReference type="CDD" id="cd10323">
    <property type="entry name" value="SLC-NCS1sbd"/>
    <property type="match status" value="1"/>
</dbReference>
<accession>W7S635</accession>
<evidence type="ECO:0000256" key="6">
    <source>
        <dbReference type="SAM" id="Phobius"/>
    </source>
</evidence>
<dbReference type="EMBL" id="AYKQ01000008">
    <property type="protein sequence ID" value="EWH33681.1"/>
    <property type="molecule type" value="Genomic_DNA"/>
</dbReference>
<comment type="caution">
    <text evidence="7">The sequence shown here is derived from an EMBL/GenBank/DDBJ whole genome shotgun (WGS) entry which is preliminary data.</text>
</comment>
<evidence type="ECO:0000256" key="4">
    <source>
        <dbReference type="ARBA" id="ARBA00022989"/>
    </source>
</evidence>
<dbReference type="GO" id="GO:0015205">
    <property type="term" value="F:nucleobase transmembrane transporter activity"/>
    <property type="evidence" value="ECO:0007669"/>
    <property type="project" value="TreeGrafter"/>
</dbReference>
<feature type="transmembrane region" description="Helical" evidence="6">
    <location>
        <begin position="93"/>
        <end position="117"/>
    </location>
</feature>
<feature type="transmembrane region" description="Helical" evidence="6">
    <location>
        <begin position="464"/>
        <end position="482"/>
    </location>
</feature>
<keyword evidence="3 6" id="KW-0812">Transmembrane</keyword>
<feature type="transmembrane region" description="Helical" evidence="6">
    <location>
        <begin position="165"/>
        <end position="188"/>
    </location>
</feature>
<evidence type="ECO:0000313" key="8">
    <source>
        <dbReference type="Proteomes" id="UP000023555"/>
    </source>
</evidence>
<keyword evidence="4 6" id="KW-1133">Transmembrane helix</keyword>
<dbReference type="HOGENOM" id="CLU_021555_0_0_9"/>
<comment type="similarity">
    <text evidence="2">Belongs to the purine-cytosine permease (2.A.39) family.</text>
</comment>
<feature type="transmembrane region" description="Helical" evidence="6">
    <location>
        <begin position="60"/>
        <end position="81"/>
    </location>
</feature>
<feature type="transmembrane region" description="Helical" evidence="6">
    <location>
        <begin position="289"/>
        <end position="314"/>
    </location>
</feature>
<feature type="transmembrane region" description="Helical" evidence="6">
    <location>
        <begin position="326"/>
        <end position="346"/>
    </location>
</feature>
<organism evidence="7 8">
    <name type="scientific">Lysinibacillus sphaericus CBAM5</name>
    <dbReference type="NCBI Taxonomy" id="1400869"/>
    <lineage>
        <taxon>Bacteria</taxon>
        <taxon>Bacillati</taxon>
        <taxon>Bacillota</taxon>
        <taxon>Bacilli</taxon>
        <taxon>Bacillales</taxon>
        <taxon>Bacillaceae</taxon>
        <taxon>Lysinibacillus</taxon>
    </lineage>
</organism>
<dbReference type="GO" id="GO:0005886">
    <property type="term" value="C:plasma membrane"/>
    <property type="evidence" value="ECO:0007669"/>
    <property type="project" value="TreeGrafter"/>
</dbReference>
<dbReference type="PANTHER" id="PTHR30618:SF0">
    <property type="entry name" value="PURINE-URACIL PERMEASE NCS1"/>
    <property type="match status" value="1"/>
</dbReference>
<keyword evidence="5 6" id="KW-0472">Membrane</keyword>
<dbReference type="PANTHER" id="PTHR30618">
    <property type="entry name" value="NCS1 FAMILY PURINE/PYRIMIDINE TRANSPORTER"/>
    <property type="match status" value="1"/>
</dbReference>
<reference evidence="7 8" key="1">
    <citation type="journal article" date="2015" name="Stand. Genomic Sci.">
        <title>Genome sequence and description of the mosquitocidal and heavy metal tolerant strain Lysinibacillus sphaericus CBAM5.</title>
        <authorList>
            <person name="Pena-Montenegro T.D."/>
            <person name="Lozano L."/>
            <person name="Dussan J."/>
        </authorList>
    </citation>
    <scope>NUCLEOTIDE SEQUENCE [LARGE SCALE GENOMIC DNA]</scope>
    <source>
        <strain evidence="7">CBAM5</strain>
    </source>
</reference>
<evidence type="ECO:0000256" key="2">
    <source>
        <dbReference type="ARBA" id="ARBA00008974"/>
    </source>
</evidence>
<protein>
    <submittedName>
        <fullName evidence="7">Nitrate reductase</fullName>
    </submittedName>
</protein>
<proteinExistence type="inferred from homology"/>
<dbReference type="InterPro" id="IPR001248">
    <property type="entry name" value="Pur-cyt_permease"/>
</dbReference>
<evidence type="ECO:0000313" key="7">
    <source>
        <dbReference type="EMBL" id="EWH33681.1"/>
    </source>
</evidence>
<dbReference type="Proteomes" id="UP000023555">
    <property type="component" value="Unassembled WGS sequence"/>
</dbReference>
<dbReference type="InterPro" id="IPR045225">
    <property type="entry name" value="Uracil/uridine/allantoin_perm"/>
</dbReference>
<feature type="transmembrane region" description="Helical" evidence="6">
    <location>
        <begin position="239"/>
        <end position="263"/>
    </location>
</feature>
<evidence type="ECO:0000256" key="3">
    <source>
        <dbReference type="ARBA" id="ARBA00022692"/>
    </source>
</evidence>
<feature type="transmembrane region" description="Helical" evidence="6">
    <location>
        <begin position="367"/>
        <end position="389"/>
    </location>
</feature>
<evidence type="ECO:0000256" key="1">
    <source>
        <dbReference type="ARBA" id="ARBA00004141"/>
    </source>
</evidence>
<comment type="subcellular location">
    <subcellularLocation>
        <location evidence="1">Membrane</location>
        <topology evidence="1">Multi-pass membrane protein</topology>
    </subcellularLocation>
</comment>
<feature type="transmembrane region" description="Helical" evidence="6">
    <location>
        <begin position="395"/>
        <end position="416"/>
    </location>
</feature>
<evidence type="ECO:0000256" key="5">
    <source>
        <dbReference type="ARBA" id="ARBA00023136"/>
    </source>
</evidence>
<dbReference type="AlphaFoldDB" id="W7S635"/>
<feature type="transmembrane region" description="Helical" evidence="6">
    <location>
        <begin position="129"/>
        <end position="153"/>
    </location>
</feature>
<feature type="transmembrane region" description="Helical" evidence="6">
    <location>
        <begin position="436"/>
        <end position="458"/>
    </location>
</feature>
<dbReference type="Gene3D" id="1.10.4160.10">
    <property type="entry name" value="Hydantoin permease"/>
    <property type="match status" value="1"/>
</dbReference>
<dbReference type="Pfam" id="PF02133">
    <property type="entry name" value="Transp_cyt_pur"/>
    <property type="match status" value="1"/>
</dbReference>
<sequence length="541" mass="59944">MKIMKKIEIPPSFINWRWRKEKLQVVVTEIKKKERNFMERDGNYLKSPDLLPVTHQQRNIGTFGFAVIWIGMAIVLAAFAIGGSAITNLSLPMVILATLVGSCLIGIFMTLIGDIGIEHGLSFPVYMRAPFGTFGTHIPSLVRGITAACWFGLNTYFGALAINGILNLLFDFDNWFICFLVFAALQLFNTSLGIKSIERFADLAAPVIILISCWMYYTLADHATSQGKNIWTWVETPTTGFAAFTAFMVVVMANMGFWSTLAADMPSLSRFFKAPKNERNWFKRNKTQLVGSLIVMPITNTFIVTIGAVCYMAVASADPINALQQSASGFILGILLLMIVLAQWSTNTSANVVPAATIFSNIGGPKVPFWVGVVIAGIIGILAQPWSLFNVMVNVLLIIGGILTAIVGILFADYYLIRKRRVHVKELYELDGQFKYYKGFNFAGLVAWVIGGAVANIFSAYSSLVGFFVGAIVYYVLAKYWWFKKYPQAELEDPSDAKYLGITVGHNLDELFGQQVPALTDQEEEELVEQPDPLLEIKGAE</sequence>